<dbReference type="EMBL" id="BMAV01007099">
    <property type="protein sequence ID" value="GFY49573.1"/>
    <property type="molecule type" value="Genomic_DNA"/>
</dbReference>
<organism evidence="1 2">
    <name type="scientific">Trichonephila inaurata madagascariensis</name>
    <dbReference type="NCBI Taxonomy" id="2747483"/>
    <lineage>
        <taxon>Eukaryota</taxon>
        <taxon>Metazoa</taxon>
        <taxon>Ecdysozoa</taxon>
        <taxon>Arthropoda</taxon>
        <taxon>Chelicerata</taxon>
        <taxon>Arachnida</taxon>
        <taxon>Araneae</taxon>
        <taxon>Araneomorphae</taxon>
        <taxon>Entelegynae</taxon>
        <taxon>Araneoidea</taxon>
        <taxon>Nephilidae</taxon>
        <taxon>Trichonephila</taxon>
        <taxon>Trichonephila inaurata</taxon>
    </lineage>
</organism>
<gene>
    <name evidence="1" type="ORF">TNIN_493011</name>
</gene>
<comment type="caution">
    <text evidence="1">The sequence shown here is derived from an EMBL/GenBank/DDBJ whole genome shotgun (WGS) entry which is preliminary data.</text>
</comment>
<protein>
    <submittedName>
        <fullName evidence="1">Uncharacterized protein</fullName>
    </submittedName>
</protein>
<name>A0A8X6XA02_9ARAC</name>
<proteinExistence type="predicted"/>
<feature type="non-terminal residue" evidence="1">
    <location>
        <position position="1"/>
    </location>
</feature>
<evidence type="ECO:0000313" key="1">
    <source>
        <dbReference type="EMBL" id="GFY49573.1"/>
    </source>
</evidence>
<evidence type="ECO:0000313" key="2">
    <source>
        <dbReference type="Proteomes" id="UP000886998"/>
    </source>
</evidence>
<accession>A0A8X6XA02</accession>
<reference evidence="1" key="1">
    <citation type="submission" date="2020-08" db="EMBL/GenBank/DDBJ databases">
        <title>Multicomponent nature underlies the extraordinary mechanical properties of spider dragline silk.</title>
        <authorList>
            <person name="Kono N."/>
            <person name="Nakamura H."/>
            <person name="Mori M."/>
            <person name="Yoshida Y."/>
            <person name="Ohtoshi R."/>
            <person name="Malay A.D."/>
            <person name="Moran D.A.P."/>
            <person name="Tomita M."/>
            <person name="Numata K."/>
            <person name="Arakawa K."/>
        </authorList>
    </citation>
    <scope>NUCLEOTIDE SEQUENCE</scope>
</reference>
<keyword evidence="2" id="KW-1185">Reference proteome</keyword>
<dbReference type="Proteomes" id="UP000886998">
    <property type="component" value="Unassembled WGS sequence"/>
</dbReference>
<sequence length="27" mass="3104">SFLDLGLPVFVPYGWEKTFFVMTGSKH</sequence>
<dbReference type="AlphaFoldDB" id="A0A8X6XA02"/>